<feature type="transmembrane region" description="Helical" evidence="3">
    <location>
        <begin position="62"/>
        <end position="78"/>
    </location>
</feature>
<gene>
    <name evidence="4" type="ORF">CURHAP_LOCUS51055</name>
</gene>
<feature type="compositionally biased region" description="Basic and acidic residues" evidence="2">
    <location>
        <begin position="215"/>
        <end position="230"/>
    </location>
</feature>
<keyword evidence="1" id="KW-0175">Coiled coil</keyword>
<evidence type="ECO:0000256" key="2">
    <source>
        <dbReference type="SAM" id="MobiDB-lite"/>
    </source>
</evidence>
<sequence length="344" mass="39949">MAEKSNALTFKEIELQVDHLLFLASLQRQLVSKSTPNQHVFVFLLERAATIFLVLYNWATNYWYIAMASLVISARCKILERMFLLERLAVIVFVLYPRSATPFADFFCFSCILDLIRSALRLNPNGTEQGDGYLFQIERAMAILLKLHCTKRNIFIARETEIEEESAKEENTKWEEGLVEADGQLKGKAESAAGASKGENNKWEGDSMQEDEDQLKEKPDTEEENTKREDDLLEVDDSWEDLNSLEEVDDSWEEELVEADEIDSVSEITNLMKKGEVEGNEEVERLRAENESLKREKYLLRQRLEREREAYEQEYKNMLKKMQEEFEGTLMLERQLSTIGCHNG</sequence>
<feature type="region of interest" description="Disordered" evidence="2">
    <location>
        <begin position="165"/>
        <end position="237"/>
    </location>
</feature>
<accession>A0A6J5VNZ8</accession>
<dbReference type="Proteomes" id="UP000507222">
    <property type="component" value="Unassembled WGS sequence"/>
</dbReference>
<evidence type="ECO:0000256" key="3">
    <source>
        <dbReference type="SAM" id="Phobius"/>
    </source>
</evidence>
<keyword evidence="3" id="KW-0812">Transmembrane</keyword>
<name>A0A6J5VNZ8_PRUAR</name>
<protein>
    <submittedName>
        <fullName evidence="4">Uncharacterized protein</fullName>
    </submittedName>
</protein>
<proteinExistence type="predicted"/>
<dbReference type="EMBL" id="CAEKDK010000008">
    <property type="protein sequence ID" value="CAB4290880.1"/>
    <property type="molecule type" value="Genomic_DNA"/>
</dbReference>
<reference evidence="4 5" key="1">
    <citation type="submission" date="2020-05" db="EMBL/GenBank/DDBJ databases">
        <authorList>
            <person name="Campoy J."/>
            <person name="Schneeberger K."/>
            <person name="Spophaly S."/>
        </authorList>
    </citation>
    <scope>NUCLEOTIDE SEQUENCE [LARGE SCALE GENOMIC DNA]</scope>
    <source>
        <strain evidence="4">PruArmRojPasFocal</strain>
    </source>
</reference>
<evidence type="ECO:0000313" key="4">
    <source>
        <dbReference type="EMBL" id="CAB4290880.1"/>
    </source>
</evidence>
<keyword evidence="3" id="KW-1133">Transmembrane helix</keyword>
<evidence type="ECO:0000313" key="5">
    <source>
        <dbReference type="Proteomes" id="UP000507222"/>
    </source>
</evidence>
<evidence type="ECO:0000256" key="1">
    <source>
        <dbReference type="SAM" id="Coils"/>
    </source>
</evidence>
<feature type="coiled-coil region" evidence="1">
    <location>
        <begin position="276"/>
        <end position="321"/>
    </location>
</feature>
<organism evidence="4 5">
    <name type="scientific">Prunus armeniaca</name>
    <name type="common">Apricot</name>
    <name type="synonym">Armeniaca vulgaris</name>
    <dbReference type="NCBI Taxonomy" id="36596"/>
    <lineage>
        <taxon>Eukaryota</taxon>
        <taxon>Viridiplantae</taxon>
        <taxon>Streptophyta</taxon>
        <taxon>Embryophyta</taxon>
        <taxon>Tracheophyta</taxon>
        <taxon>Spermatophyta</taxon>
        <taxon>Magnoliopsida</taxon>
        <taxon>eudicotyledons</taxon>
        <taxon>Gunneridae</taxon>
        <taxon>Pentapetalae</taxon>
        <taxon>rosids</taxon>
        <taxon>fabids</taxon>
        <taxon>Rosales</taxon>
        <taxon>Rosaceae</taxon>
        <taxon>Amygdaloideae</taxon>
        <taxon>Amygdaleae</taxon>
        <taxon>Prunus</taxon>
    </lineage>
</organism>
<keyword evidence="3" id="KW-0472">Membrane</keyword>
<dbReference type="AlphaFoldDB" id="A0A6J5VNZ8"/>